<dbReference type="InterPro" id="IPR019775">
    <property type="entry name" value="WD40_repeat_CS"/>
</dbReference>
<dbReference type="GO" id="GO:0000398">
    <property type="term" value="P:mRNA splicing, via spliceosome"/>
    <property type="evidence" value="ECO:0007669"/>
    <property type="project" value="TreeGrafter"/>
</dbReference>
<evidence type="ECO:0000256" key="2">
    <source>
        <dbReference type="ARBA" id="ARBA00022737"/>
    </source>
</evidence>
<sequence>MVGLDDLRLDLSHKTESGLTVGETLKKLEFQRQERLSLVPTLDEDVRAVLRWLNKDVVIEGEDNLSRRERLAELLYSSPELLDSYKESPFYVSQDKILDRQGIEAEDEEEEEFYTPASSEFVNARKDIVQYSLARANRRLQNSIEQNKNLNLKEVLLRRRELNKRLKLFELTGTQLLQGGPVSQVAVSPDGKQVITGDWSGQIRILDSQSLELQQTYENGHSDKIGGLDWDPTGQYVLSGAADCLLKLWDTTQSICSHEYSGHTGRVARVKFHPSGKYAASASFDMTWAFWDLEKQVELLSQEGHSKEVFNVCMNGDGSLLASAGLDSIGLIWDLRSGESIMVLDGHEKSIYGLDWSPNGYQVATASADGTIKIWDLRKLGNVGTILAHNSAVVDVRFDKENRPFLISGGYDGKVNIYSSYNWKCQHTLEGHTGRVMSVDISNDLVLYSSGWDRSVKRWTINDK</sequence>
<dbReference type="OrthoDB" id="540662at2759"/>
<dbReference type="InterPro" id="IPR015943">
    <property type="entry name" value="WD40/YVTN_repeat-like_dom_sf"/>
</dbReference>
<organism evidence="4 5">
    <name type="scientific">Eremothecium sinecaudum</name>
    <dbReference type="NCBI Taxonomy" id="45286"/>
    <lineage>
        <taxon>Eukaryota</taxon>
        <taxon>Fungi</taxon>
        <taxon>Dikarya</taxon>
        <taxon>Ascomycota</taxon>
        <taxon>Saccharomycotina</taxon>
        <taxon>Saccharomycetes</taxon>
        <taxon>Saccharomycetales</taxon>
        <taxon>Saccharomycetaceae</taxon>
        <taxon>Eremothecium</taxon>
    </lineage>
</organism>
<evidence type="ECO:0000256" key="1">
    <source>
        <dbReference type="ARBA" id="ARBA00022574"/>
    </source>
</evidence>
<dbReference type="SMART" id="SM00320">
    <property type="entry name" value="WD40"/>
    <property type="match status" value="7"/>
</dbReference>
<dbReference type="PRINTS" id="PR00320">
    <property type="entry name" value="GPROTEINBRPT"/>
</dbReference>
<dbReference type="InterPro" id="IPR036285">
    <property type="entry name" value="PRP4-like_sf"/>
</dbReference>
<dbReference type="Pfam" id="PF00400">
    <property type="entry name" value="WD40"/>
    <property type="match status" value="7"/>
</dbReference>
<dbReference type="Gene3D" id="2.130.10.10">
    <property type="entry name" value="YVTN repeat-like/Quinoprotein amine dehydrogenase"/>
    <property type="match status" value="2"/>
</dbReference>
<dbReference type="PROSITE" id="PS50082">
    <property type="entry name" value="WD_REPEATS_2"/>
    <property type="match status" value="5"/>
</dbReference>
<accession>A0A0X8HS46</accession>
<dbReference type="SUPFAM" id="SSF50978">
    <property type="entry name" value="WD40 repeat-like"/>
    <property type="match status" value="1"/>
</dbReference>
<dbReference type="SUPFAM" id="SSF158230">
    <property type="entry name" value="PRP4-like"/>
    <property type="match status" value="1"/>
</dbReference>
<protein>
    <submittedName>
        <fullName evidence="4">HDL351Wp</fullName>
    </submittedName>
</protein>
<dbReference type="PANTHER" id="PTHR19846">
    <property type="entry name" value="WD40 REPEAT PROTEIN"/>
    <property type="match status" value="1"/>
</dbReference>
<dbReference type="InterPro" id="IPR020472">
    <property type="entry name" value="WD40_PAC1"/>
</dbReference>
<feature type="repeat" description="WD" evidence="3">
    <location>
        <begin position="260"/>
        <end position="301"/>
    </location>
</feature>
<evidence type="ECO:0000313" key="5">
    <source>
        <dbReference type="Proteomes" id="UP000243052"/>
    </source>
</evidence>
<feature type="repeat" description="WD" evidence="3">
    <location>
        <begin position="429"/>
        <end position="464"/>
    </location>
</feature>
<dbReference type="Proteomes" id="UP000243052">
    <property type="component" value="Chromosome iv"/>
</dbReference>
<feature type="repeat" description="WD" evidence="3">
    <location>
        <begin position="344"/>
        <end position="385"/>
    </location>
</feature>
<dbReference type="GeneID" id="28723638"/>
<reference evidence="4 5" key="1">
    <citation type="submission" date="2016-01" db="EMBL/GenBank/DDBJ databases">
        <title>Genome sequence of the yeast Holleya sinecauda.</title>
        <authorList>
            <person name="Dietrich F.S."/>
        </authorList>
    </citation>
    <scope>NUCLEOTIDE SEQUENCE [LARGE SCALE GENOMIC DNA]</scope>
    <source>
        <strain evidence="4 5">ATCC 58844</strain>
    </source>
</reference>
<dbReference type="AlphaFoldDB" id="A0A0X8HS46"/>
<dbReference type="GO" id="GO:0046540">
    <property type="term" value="C:U4/U6 x U5 tri-snRNP complex"/>
    <property type="evidence" value="ECO:0007669"/>
    <property type="project" value="TreeGrafter"/>
</dbReference>
<dbReference type="PROSITE" id="PS00678">
    <property type="entry name" value="WD_REPEATS_1"/>
    <property type="match status" value="2"/>
</dbReference>
<keyword evidence="5" id="KW-1185">Reference proteome</keyword>
<dbReference type="RefSeq" id="XP_017987389.1">
    <property type="nucleotide sequence ID" value="XM_018132033.1"/>
</dbReference>
<dbReference type="CDD" id="cd00200">
    <property type="entry name" value="WD40"/>
    <property type="match status" value="1"/>
</dbReference>
<dbReference type="InterPro" id="IPR036322">
    <property type="entry name" value="WD40_repeat_dom_sf"/>
</dbReference>
<keyword evidence="1 3" id="KW-0853">WD repeat</keyword>
<proteinExistence type="predicted"/>
<evidence type="ECO:0000313" key="4">
    <source>
        <dbReference type="EMBL" id="AMD20393.1"/>
    </source>
</evidence>
<dbReference type="GO" id="GO:0030621">
    <property type="term" value="F:U4 snRNA binding"/>
    <property type="evidence" value="ECO:0007669"/>
    <property type="project" value="TreeGrafter"/>
</dbReference>
<gene>
    <name evidence="4" type="ORF">AW171_hschr42285</name>
</gene>
<dbReference type="PROSITE" id="PS50294">
    <property type="entry name" value="WD_REPEATS_REGION"/>
    <property type="match status" value="5"/>
</dbReference>
<feature type="repeat" description="WD" evidence="3">
    <location>
        <begin position="302"/>
        <end position="343"/>
    </location>
</feature>
<feature type="repeat" description="WD" evidence="3">
    <location>
        <begin position="218"/>
        <end position="250"/>
    </location>
</feature>
<dbReference type="InterPro" id="IPR001680">
    <property type="entry name" value="WD40_rpt"/>
</dbReference>
<dbReference type="EMBL" id="CP014244">
    <property type="protein sequence ID" value="AMD20393.1"/>
    <property type="molecule type" value="Genomic_DNA"/>
</dbReference>
<dbReference type="STRING" id="45286.A0A0X8HS46"/>
<dbReference type="PANTHER" id="PTHR19846:SF0">
    <property type="entry name" value="PRE-MRNA PROCESSING FACTOR 4"/>
    <property type="match status" value="1"/>
</dbReference>
<keyword evidence="2" id="KW-0677">Repeat</keyword>
<name>A0A0X8HS46_9SACH</name>
<dbReference type="GO" id="GO:0017070">
    <property type="term" value="F:U6 snRNA binding"/>
    <property type="evidence" value="ECO:0007669"/>
    <property type="project" value="TreeGrafter"/>
</dbReference>
<evidence type="ECO:0000256" key="3">
    <source>
        <dbReference type="PROSITE-ProRule" id="PRU00221"/>
    </source>
</evidence>